<reference evidence="1" key="2">
    <citation type="submission" date="2018-03" db="EMBL/GenBank/DDBJ databases">
        <title>The Triticum urartu genome reveals the dynamic nature of wheat genome evolution.</title>
        <authorList>
            <person name="Ling H."/>
            <person name="Ma B."/>
            <person name="Shi X."/>
            <person name="Liu H."/>
            <person name="Dong L."/>
            <person name="Sun H."/>
            <person name="Cao Y."/>
            <person name="Gao Q."/>
            <person name="Zheng S."/>
            <person name="Li Y."/>
            <person name="Yu Y."/>
            <person name="Du H."/>
            <person name="Qi M."/>
            <person name="Li Y."/>
            <person name="Yu H."/>
            <person name="Cui Y."/>
            <person name="Wang N."/>
            <person name="Chen C."/>
            <person name="Wu H."/>
            <person name="Zhao Y."/>
            <person name="Zhang J."/>
            <person name="Li Y."/>
            <person name="Zhou W."/>
            <person name="Zhang B."/>
            <person name="Hu W."/>
            <person name="Eijk M."/>
            <person name="Tang J."/>
            <person name="Witsenboer H."/>
            <person name="Zhao S."/>
            <person name="Li Z."/>
            <person name="Zhang A."/>
            <person name="Wang D."/>
            <person name="Liang C."/>
        </authorList>
    </citation>
    <scope>NUCLEOTIDE SEQUENCE [LARGE SCALE GENOMIC DNA]</scope>
    <source>
        <strain evidence="1">cv. G1812</strain>
    </source>
</reference>
<accession>A0A8R7QHM6</accession>
<dbReference type="Gramene" id="TuG1812G0500003154.01.T03">
    <property type="protein sequence ID" value="TuG1812G0500003154.01.T03.cds239320"/>
    <property type="gene ID" value="TuG1812G0500003154.01"/>
</dbReference>
<dbReference type="EnsemblPlants" id="TuG1812G0500003154.01.T05">
    <property type="protein sequence ID" value="TuG1812G0500003154.01.T05.cds239320"/>
    <property type="gene ID" value="TuG1812G0500003154.01"/>
</dbReference>
<dbReference type="EnsemblPlants" id="TuG1812G0500003154.01.T02">
    <property type="protein sequence ID" value="TuG1812G0500003154.01.T02.cds239310"/>
    <property type="gene ID" value="TuG1812G0500003154.01"/>
</dbReference>
<reference evidence="2" key="1">
    <citation type="journal article" date="2013" name="Nature">
        <title>Draft genome of the wheat A-genome progenitor Triticum urartu.</title>
        <authorList>
            <person name="Ling H.Q."/>
            <person name="Zhao S."/>
            <person name="Liu D."/>
            <person name="Wang J."/>
            <person name="Sun H."/>
            <person name="Zhang C."/>
            <person name="Fan H."/>
            <person name="Li D."/>
            <person name="Dong L."/>
            <person name="Tao Y."/>
            <person name="Gao C."/>
            <person name="Wu H."/>
            <person name="Li Y."/>
            <person name="Cui Y."/>
            <person name="Guo X."/>
            <person name="Zheng S."/>
            <person name="Wang B."/>
            <person name="Yu K."/>
            <person name="Liang Q."/>
            <person name="Yang W."/>
            <person name="Lou X."/>
            <person name="Chen J."/>
            <person name="Feng M."/>
            <person name="Jian J."/>
            <person name="Zhang X."/>
            <person name="Luo G."/>
            <person name="Jiang Y."/>
            <person name="Liu J."/>
            <person name="Wang Z."/>
            <person name="Sha Y."/>
            <person name="Zhang B."/>
            <person name="Wu H."/>
            <person name="Tang D."/>
            <person name="Shen Q."/>
            <person name="Xue P."/>
            <person name="Zou S."/>
            <person name="Wang X."/>
            <person name="Liu X."/>
            <person name="Wang F."/>
            <person name="Yang Y."/>
            <person name="An X."/>
            <person name="Dong Z."/>
            <person name="Zhang K."/>
            <person name="Zhang X."/>
            <person name="Luo M.C."/>
            <person name="Dvorak J."/>
            <person name="Tong Y."/>
            <person name="Wang J."/>
            <person name="Yang H."/>
            <person name="Li Z."/>
            <person name="Wang D."/>
            <person name="Zhang A."/>
            <person name="Wang J."/>
        </authorList>
    </citation>
    <scope>NUCLEOTIDE SEQUENCE</scope>
    <source>
        <strain evidence="2">cv. G1812</strain>
    </source>
</reference>
<protein>
    <submittedName>
        <fullName evidence="1">Uncharacterized protein</fullName>
    </submittedName>
</protein>
<dbReference type="Gramene" id="TuG1812G0500003154.01.T06">
    <property type="protein sequence ID" value="TuG1812G0500003154.01.T06.cds239320"/>
    <property type="gene ID" value="TuG1812G0500003154.01"/>
</dbReference>
<dbReference type="Proteomes" id="UP000015106">
    <property type="component" value="Chromosome 5"/>
</dbReference>
<evidence type="ECO:0000313" key="1">
    <source>
        <dbReference type="EnsemblPlants" id="TuG1812G0500003154.01.T01.cds239310"/>
    </source>
</evidence>
<dbReference type="Gramene" id="TuG1812G0500003154.01.T04">
    <property type="protein sequence ID" value="TuG1812G0500003154.01.T04.cds239310"/>
    <property type="gene ID" value="TuG1812G0500003154.01"/>
</dbReference>
<dbReference type="Gramene" id="TuG1812G0500003154.01.T01">
    <property type="protein sequence ID" value="TuG1812G0500003154.01.T01.cds239310"/>
    <property type="gene ID" value="TuG1812G0500003154.01"/>
</dbReference>
<dbReference type="AlphaFoldDB" id="A0A8R7QHM6"/>
<organism evidence="1 2">
    <name type="scientific">Triticum urartu</name>
    <name type="common">Red wild einkorn</name>
    <name type="synonym">Crithodium urartu</name>
    <dbReference type="NCBI Taxonomy" id="4572"/>
    <lineage>
        <taxon>Eukaryota</taxon>
        <taxon>Viridiplantae</taxon>
        <taxon>Streptophyta</taxon>
        <taxon>Embryophyta</taxon>
        <taxon>Tracheophyta</taxon>
        <taxon>Spermatophyta</taxon>
        <taxon>Magnoliopsida</taxon>
        <taxon>Liliopsida</taxon>
        <taxon>Poales</taxon>
        <taxon>Poaceae</taxon>
        <taxon>BOP clade</taxon>
        <taxon>Pooideae</taxon>
        <taxon>Triticodae</taxon>
        <taxon>Triticeae</taxon>
        <taxon>Triticinae</taxon>
        <taxon>Triticum</taxon>
    </lineage>
</organism>
<dbReference type="EnsemblPlants" id="TuG1812G0500003154.01.T04">
    <property type="protein sequence ID" value="TuG1812G0500003154.01.T04.cds239310"/>
    <property type="gene ID" value="TuG1812G0500003154.01"/>
</dbReference>
<dbReference type="EnsemblPlants" id="TuG1812G0500003154.01.T09">
    <property type="protein sequence ID" value="TuG1812G0500003154.01.T09.cds239310"/>
    <property type="gene ID" value="TuG1812G0500003154.01"/>
</dbReference>
<evidence type="ECO:0000313" key="2">
    <source>
        <dbReference type="Proteomes" id="UP000015106"/>
    </source>
</evidence>
<name>A0A8R7QHM6_TRIUA</name>
<dbReference type="Gramene" id="TuG1812G0500003154.01.T05">
    <property type="protein sequence ID" value="TuG1812G0500003154.01.T05.cds239320"/>
    <property type="gene ID" value="TuG1812G0500003154.01"/>
</dbReference>
<dbReference type="EnsemblPlants" id="TuG1812G0500003154.01.T06">
    <property type="protein sequence ID" value="TuG1812G0500003154.01.T06.cds239320"/>
    <property type="gene ID" value="TuG1812G0500003154.01"/>
</dbReference>
<keyword evidence="2" id="KW-1185">Reference proteome</keyword>
<dbReference type="Gramene" id="TuG1812G0500003154.01.T09">
    <property type="protein sequence ID" value="TuG1812G0500003154.01.T09.cds239310"/>
    <property type="gene ID" value="TuG1812G0500003154.01"/>
</dbReference>
<dbReference type="EnsemblPlants" id="TuG1812G0500003154.01.T08">
    <property type="protein sequence ID" value="TuG1812G0500003154.01.T08.cds239310"/>
    <property type="gene ID" value="TuG1812G0500003154.01"/>
</dbReference>
<reference evidence="1" key="3">
    <citation type="submission" date="2022-06" db="UniProtKB">
        <authorList>
            <consortium name="EnsemblPlants"/>
        </authorList>
    </citation>
    <scope>IDENTIFICATION</scope>
</reference>
<dbReference type="Gramene" id="TuG1812G0500003154.01.T07">
    <property type="protein sequence ID" value="TuG1812G0500003154.01.T07.cds239310"/>
    <property type="gene ID" value="TuG1812G0500003154.01"/>
</dbReference>
<dbReference type="EnsemblPlants" id="TuG1812G0500003154.01.T01">
    <property type="protein sequence ID" value="TuG1812G0500003154.01.T01.cds239310"/>
    <property type="gene ID" value="TuG1812G0500003154.01"/>
</dbReference>
<proteinExistence type="predicted"/>
<dbReference type="Gramene" id="TuG1812G0500003154.01.T08">
    <property type="protein sequence ID" value="TuG1812G0500003154.01.T08.cds239310"/>
    <property type="gene ID" value="TuG1812G0500003154.01"/>
</dbReference>
<dbReference type="Gramene" id="TuG1812G0500003154.01.T02">
    <property type="protein sequence ID" value="TuG1812G0500003154.01.T02.cds239310"/>
    <property type="gene ID" value="TuG1812G0500003154.01"/>
</dbReference>
<dbReference type="EnsemblPlants" id="TuG1812G0500003154.01.T07">
    <property type="protein sequence ID" value="TuG1812G0500003154.01.T07.cds239310"/>
    <property type="gene ID" value="TuG1812G0500003154.01"/>
</dbReference>
<sequence length="97" mass="10498">MAPPLPFPQPVASCIFSNIQAPWLQQPVRQAYPATAPSMCTVFTCGRPASPPRANRQIACAIASSGPSSPSHMAQLWCWSFTGALMFSNKFYIHGSQ</sequence>
<dbReference type="EnsemblPlants" id="TuG1812G0500003154.01.T03">
    <property type="protein sequence ID" value="TuG1812G0500003154.01.T03.cds239320"/>
    <property type="gene ID" value="TuG1812G0500003154.01"/>
</dbReference>